<dbReference type="Proteomes" id="UP001496674">
    <property type="component" value="Chromosome"/>
</dbReference>
<dbReference type="EMBL" id="AP028055">
    <property type="protein sequence ID" value="BEG98118.1"/>
    <property type="molecule type" value="Genomic_DNA"/>
</dbReference>
<evidence type="ECO:0000313" key="1">
    <source>
        <dbReference type="EMBL" id="BEG98118.1"/>
    </source>
</evidence>
<sequence length="74" mass="8291">MKTIQELSSLTGYNVIAANKGDNKCYHLLIKGATGYYLSYYVDGQKMGITLQGTPSSKGKKPYKREPKFLKQII</sequence>
<gene>
    <name evidence="1" type="ORF">BSYN_03830</name>
</gene>
<accession>A0ABN6Z0I8</accession>
<dbReference type="RefSeq" id="WP_353332795.1">
    <property type="nucleotide sequence ID" value="NZ_AP028055.1"/>
</dbReference>
<organism evidence="1 2">
    <name type="scientific">Bacteroides sedimenti</name>
    <dbReference type="NCBI Taxonomy" id="2136147"/>
    <lineage>
        <taxon>Bacteria</taxon>
        <taxon>Pseudomonadati</taxon>
        <taxon>Bacteroidota</taxon>
        <taxon>Bacteroidia</taxon>
        <taxon>Bacteroidales</taxon>
        <taxon>Bacteroidaceae</taxon>
        <taxon>Bacteroides</taxon>
    </lineage>
</organism>
<keyword evidence="2" id="KW-1185">Reference proteome</keyword>
<evidence type="ECO:0000313" key="2">
    <source>
        <dbReference type="Proteomes" id="UP001496674"/>
    </source>
</evidence>
<proteinExistence type="predicted"/>
<protein>
    <submittedName>
        <fullName evidence="1">Uncharacterized protein</fullName>
    </submittedName>
</protein>
<reference evidence="1 2" key="1">
    <citation type="submission" date="2023-04" db="EMBL/GenBank/DDBJ databases">
        <title>Draft genome sequence of acteroides sedimenti strain YN3PY1.</title>
        <authorList>
            <person name="Yoshida N."/>
        </authorList>
    </citation>
    <scope>NUCLEOTIDE SEQUENCE [LARGE SCALE GENOMIC DNA]</scope>
    <source>
        <strain evidence="1 2">YN3PY1</strain>
    </source>
</reference>
<name>A0ABN6Z0I8_9BACE</name>